<dbReference type="InterPro" id="IPR008967">
    <property type="entry name" value="p53-like_TF_DNA-bd_sf"/>
</dbReference>
<feature type="compositionally biased region" description="Low complexity" evidence="8">
    <location>
        <begin position="272"/>
        <end position="283"/>
    </location>
</feature>
<dbReference type="AlphaFoldDB" id="A0A811V060"/>
<evidence type="ECO:0000256" key="8">
    <source>
        <dbReference type="SAM" id="MobiDB-lite"/>
    </source>
</evidence>
<keyword evidence="4 7" id="KW-0238">DNA-binding</keyword>
<dbReference type="Proteomes" id="UP000606786">
    <property type="component" value="Unassembled WGS sequence"/>
</dbReference>
<feature type="compositionally biased region" description="Low complexity" evidence="8">
    <location>
        <begin position="558"/>
        <end position="567"/>
    </location>
</feature>
<dbReference type="GO" id="GO:0000978">
    <property type="term" value="F:RNA polymerase II cis-regulatory region sequence-specific DNA binding"/>
    <property type="evidence" value="ECO:0007669"/>
    <property type="project" value="InterPro"/>
</dbReference>
<dbReference type="GO" id="GO:0000785">
    <property type="term" value="C:chromatin"/>
    <property type="evidence" value="ECO:0007669"/>
    <property type="project" value="TreeGrafter"/>
</dbReference>
<evidence type="ECO:0000256" key="3">
    <source>
        <dbReference type="ARBA" id="ARBA00023015"/>
    </source>
</evidence>
<sequence length="586" mass="64872">MMTMNDLVDLRMQQQIAHEIYRQQIMQRIPDPFPPMLPIPMPRHVIMPPRITLPGAEVTLQNDQLWKQFHQIGTEMIITKSGRRMFPSMRLSLSGLEDESNYCVLLEMVPIGDCRYKFSGSQWMPAGGAEPQSPQRMYLHPDSPASGAHWQAQPILFNKVKLTNNTLDSNGHIVLASMHKYQPRIHVIRTADLTQIPWAPQQAFVFPETEFVAVTAYQNDRITKLKIDNNPFAKGFRETGQSRSKRKMSSSPSDEDAEQQQPQQHHHHHHQQQQQQQQQQTHQHMGRQYGMRQSQSQSQTHSHSQRSAMSPTMSTAVTSESGSSICSDKPVHTSTSSDEAAFVDVDIIADADTDDGRPQIKRLRSNGSAGSIASTPLEELNVNAHAVSERESYSFAADETSLQSVLFTPLSEQNAASTAVVAAAAAASTSFASGGGGGGGHHSSSFILQHLQQNMQTMLRPSLVDLACTYFGRTQPIYAQHMHPPHLGIDDQNLPVAMPPAIAERYSYAEFVDSSMPTRANETPCHTLPPPHIEESAPRAVDKDDGRADATPLSNDTQMQQLQSLMSHSPPKRKGFSISAILGGSS</sequence>
<proteinExistence type="predicted"/>
<organism evidence="10 11">
    <name type="scientific">Ceratitis capitata</name>
    <name type="common">Mediterranean fruit fly</name>
    <name type="synonym">Tephritis capitata</name>
    <dbReference type="NCBI Taxonomy" id="7213"/>
    <lineage>
        <taxon>Eukaryota</taxon>
        <taxon>Metazoa</taxon>
        <taxon>Ecdysozoa</taxon>
        <taxon>Arthropoda</taxon>
        <taxon>Hexapoda</taxon>
        <taxon>Insecta</taxon>
        <taxon>Pterygota</taxon>
        <taxon>Neoptera</taxon>
        <taxon>Endopterygota</taxon>
        <taxon>Diptera</taxon>
        <taxon>Brachycera</taxon>
        <taxon>Muscomorpha</taxon>
        <taxon>Tephritoidea</taxon>
        <taxon>Tephritidae</taxon>
        <taxon>Ceratitis</taxon>
        <taxon>Ceratitis</taxon>
    </lineage>
</organism>
<evidence type="ECO:0000256" key="2">
    <source>
        <dbReference type="ARBA" id="ARBA00022473"/>
    </source>
</evidence>
<keyword evidence="5" id="KW-0804">Transcription</keyword>
<dbReference type="InterPro" id="IPR001699">
    <property type="entry name" value="TF_T-box"/>
</dbReference>
<keyword evidence="3" id="KW-0805">Transcription regulation</keyword>
<dbReference type="PANTHER" id="PTHR11267:SF204">
    <property type="entry name" value="SPADETAIL"/>
    <property type="match status" value="1"/>
</dbReference>
<evidence type="ECO:0000313" key="11">
    <source>
        <dbReference type="Proteomes" id="UP000606786"/>
    </source>
</evidence>
<evidence type="ECO:0000256" key="4">
    <source>
        <dbReference type="ARBA" id="ARBA00023125"/>
    </source>
</evidence>
<evidence type="ECO:0000313" key="10">
    <source>
        <dbReference type="EMBL" id="CAD7004869.1"/>
    </source>
</evidence>
<keyword evidence="2" id="KW-0217">Developmental protein</keyword>
<feature type="compositionally biased region" description="Basic and acidic residues" evidence="8">
    <location>
        <begin position="532"/>
        <end position="548"/>
    </location>
</feature>
<evidence type="ECO:0000259" key="9">
    <source>
        <dbReference type="PROSITE" id="PS50252"/>
    </source>
</evidence>
<keyword evidence="6 7" id="KW-0539">Nucleus</keyword>
<dbReference type="PRINTS" id="PR00938">
    <property type="entry name" value="BRACHYURY"/>
</dbReference>
<dbReference type="InterPro" id="IPR018186">
    <property type="entry name" value="TF_T-box_CS"/>
</dbReference>
<dbReference type="CDD" id="cd20681">
    <property type="entry name" value="T-box_Drosocross-like"/>
    <property type="match status" value="1"/>
</dbReference>
<dbReference type="SMART" id="SM00425">
    <property type="entry name" value="TBOX"/>
    <property type="match status" value="1"/>
</dbReference>
<comment type="subcellular location">
    <subcellularLocation>
        <location evidence="1 7">Nucleus</location>
    </subcellularLocation>
</comment>
<evidence type="ECO:0000256" key="6">
    <source>
        <dbReference type="ARBA" id="ARBA00023242"/>
    </source>
</evidence>
<dbReference type="InterPro" id="IPR046360">
    <property type="entry name" value="T-box_DNA-bd"/>
</dbReference>
<keyword evidence="11" id="KW-1185">Reference proteome</keyword>
<dbReference type="PROSITE" id="PS01283">
    <property type="entry name" value="TBOX_1"/>
    <property type="match status" value="1"/>
</dbReference>
<dbReference type="GO" id="GO:0001708">
    <property type="term" value="P:cell fate specification"/>
    <property type="evidence" value="ECO:0007669"/>
    <property type="project" value="TreeGrafter"/>
</dbReference>
<comment type="caution">
    <text evidence="7">Lacks conserved residue(s) required for the propagation of feature annotation.</text>
</comment>
<dbReference type="Gene3D" id="2.60.40.820">
    <property type="entry name" value="Transcription factor, T-box"/>
    <property type="match status" value="1"/>
</dbReference>
<dbReference type="Pfam" id="PF00907">
    <property type="entry name" value="T-box"/>
    <property type="match status" value="1"/>
</dbReference>
<accession>A0A811V060</accession>
<dbReference type="GO" id="GO:0005634">
    <property type="term" value="C:nucleus"/>
    <property type="evidence" value="ECO:0007669"/>
    <property type="project" value="UniProtKB-SubCell"/>
</dbReference>
<reference evidence="10" key="1">
    <citation type="submission" date="2020-11" db="EMBL/GenBank/DDBJ databases">
        <authorList>
            <person name="Whitehead M."/>
        </authorList>
    </citation>
    <scope>NUCLEOTIDE SEQUENCE</scope>
    <source>
        <strain evidence="10">EGII</strain>
    </source>
</reference>
<feature type="compositionally biased region" description="Low complexity" evidence="8">
    <location>
        <begin position="292"/>
        <end position="307"/>
    </location>
</feature>
<gene>
    <name evidence="10" type="ORF">CCAP1982_LOCUS13254</name>
</gene>
<dbReference type="GO" id="GO:0000981">
    <property type="term" value="F:DNA-binding transcription factor activity, RNA polymerase II-specific"/>
    <property type="evidence" value="ECO:0007669"/>
    <property type="project" value="TreeGrafter"/>
</dbReference>
<feature type="region of interest" description="Disordered" evidence="8">
    <location>
        <begin position="519"/>
        <end position="586"/>
    </location>
</feature>
<dbReference type="PROSITE" id="PS50252">
    <property type="entry name" value="TBOX_3"/>
    <property type="match status" value="1"/>
</dbReference>
<feature type="compositionally biased region" description="Polar residues" evidence="8">
    <location>
        <begin position="308"/>
        <end position="337"/>
    </location>
</feature>
<dbReference type="SUPFAM" id="SSF49417">
    <property type="entry name" value="p53-like transcription factors"/>
    <property type="match status" value="1"/>
</dbReference>
<dbReference type="InterPro" id="IPR002070">
    <property type="entry name" value="TF_Brachyury"/>
</dbReference>
<dbReference type="InterPro" id="IPR036960">
    <property type="entry name" value="T-box_sf"/>
</dbReference>
<comment type="caution">
    <text evidence="10">The sequence shown here is derived from an EMBL/GenBank/DDBJ whole genome shotgun (WGS) entry which is preliminary data.</text>
</comment>
<name>A0A811V060_CERCA</name>
<dbReference type="PRINTS" id="PR00937">
    <property type="entry name" value="TBOX"/>
</dbReference>
<evidence type="ECO:0000256" key="5">
    <source>
        <dbReference type="ARBA" id="ARBA00023163"/>
    </source>
</evidence>
<protein>
    <submittedName>
        <fullName evidence="10">(Mediterranean fruit fly) hypothetical protein</fullName>
    </submittedName>
</protein>
<dbReference type="KEGG" id="ccat:101463463"/>
<evidence type="ECO:0000256" key="7">
    <source>
        <dbReference type="PROSITE-ProRule" id="PRU00201"/>
    </source>
</evidence>
<feature type="domain" description="T-box" evidence="9">
    <location>
        <begin position="60"/>
        <end position="238"/>
    </location>
</feature>
<dbReference type="EMBL" id="CAJHJT010000034">
    <property type="protein sequence ID" value="CAD7004869.1"/>
    <property type="molecule type" value="Genomic_DNA"/>
</dbReference>
<evidence type="ECO:0000256" key="1">
    <source>
        <dbReference type="ARBA" id="ARBA00004123"/>
    </source>
</evidence>
<dbReference type="FunFam" id="2.60.40.820:FF:000010">
    <property type="entry name" value="T-box transcription factor TBX6"/>
    <property type="match status" value="1"/>
</dbReference>
<dbReference type="GO" id="GO:0045893">
    <property type="term" value="P:positive regulation of DNA-templated transcription"/>
    <property type="evidence" value="ECO:0007669"/>
    <property type="project" value="InterPro"/>
</dbReference>
<dbReference type="OrthoDB" id="7442607at2759"/>
<feature type="region of interest" description="Disordered" evidence="8">
    <location>
        <begin position="232"/>
        <end position="337"/>
    </location>
</feature>
<dbReference type="PANTHER" id="PTHR11267">
    <property type="entry name" value="T-BOX PROTEIN-RELATED"/>
    <property type="match status" value="1"/>
</dbReference>